<feature type="non-terminal residue" evidence="2">
    <location>
        <position position="1"/>
    </location>
</feature>
<feature type="region of interest" description="Disordered" evidence="1">
    <location>
        <begin position="50"/>
        <end position="69"/>
    </location>
</feature>
<evidence type="ECO:0000313" key="2">
    <source>
        <dbReference type="EMBL" id="KAF6752933.1"/>
    </source>
</evidence>
<dbReference type="AlphaFoldDB" id="A0A8H6HW47"/>
<keyword evidence="3" id="KW-1185">Reference proteome</keyword>
<dbReference type="EMBL" id="JACGCI010000042">
    <property type="protein sequence ID" value="KAF6752933.1"/>
    <property type="molecule type" value="Genomic_DNA"/>
</dbReference>
<feature type="non-terminal residue" evidence="2">
    <location>
        <position position="138"/>
    </location>
</feature>
<reference evidence="2 3" key="1">
    <citation type="submission" date="2020-07" db="EMBL/GenBank/DDBJ databases">
        <title>Comparative genomics of pyrophilous fungi reveals a link between fire events and developmental genes.</title>
        <authorList>
            <consortium name="DOE Joint Genome Institute"/>
            <person name="Steindorff A.S."/>
            <person name="Carver A."/>
            <person name="Calhoun S."/>
            <person name="Stillman K."/>
            <person name="Liu H."/>
            <person name="Lipzen A."/>
            <person name="Pangilinan J."/>
            <person name="Labutti K."/>
            <person name="Bruns T.D."/>
            <person name="Grigoriev I.V."/>
        </authorList>
    </citation>
    <scope>NUCLEOTIDE SEQUENCE [LARGE SCALE GENOMIC DNA]</scope>
    <source>
        <strain evidence="2 3">CBS 144469</strain>
    </source>
</reference>
<proteinExistence type="predicted"/>
<accession>A0A8H6HW47</accession>
<organism evidence="2 3">
    <name type="scientific">Ephemerocybe angulata</name>
    <dbReference type="NCBI Taxonomy" id="980116"/>
    <lineage>
        <taxon>Eukaryota</taxon>
        <taxon>Fungi</taxon>
        <taxon>Dikarya</taxon>
        <taxon>Basidiomycota</taxon>
        <taxon>Agaricomycotina</taxon>
        <taxon>Agaricomycetes</taxon>
        <taxon>Agaricomycetidae</taxon>
        <taxon>Agaricales</taxon>
        <taxon>Agaricineae</taxon>
        <taxon>Psathyrellaceae</taxon>
        <taxon>Ephemerocybe</taxon>
    </lineage>
</organism>
<dbReference type="OrthoDB" id="2683861at2759"/>
<evidence type="ECO:0000313" key="3">
    <source>
        <dbReference type="Proteomes" id="UP000521943"/>
    </source>
</evidence>
<protein>
    <submittedName>
        <fullName evidence="2">Uncharacterized protein</fullName>
    </submittedName>
</protein>
<gene>
    <name evidence="2" type="ORF">DFP72DRAFT_760128</name>
</gene>
<dbReference type="Proteomes" id="UP000521943">
    <property type="component" value="Unassembled WGS sequence"/>
</dbReference>
<comment type="caution">
    <text evidence="2">The sequence shown here is derived from an EMBL/GenBank/DDBJ whole genome shotgun (WGS) entry which is preliminary data.</text>
</comment>
<sequence>PDWFSSAMADIQDDGLGAEWVSLVGKWATLERTLGYGRVAKGSMPVKERPEEWSKWTSKGAHGARNHSRAPFIDDPAEFGIAITKWWKSIQPAFRISDDTSLPLPIYEDESAETDFWAPLRRSGPNGTLSLIMLMLWW</sequence>
<evidence type="ECO:0000256" key="1">
    <source>
        <dbReference type="SAM" id="MobiDB-lite"/>
    </source>
</evidence>
<name>A0A8H6HW47_9AGAR</name>